<keyword evidence="2" id="KW-1185">Reference proteome</keyword>
<protein>
    <recommendedName>
        <fullName evidence="3">Carboxypeptidase-like regulatory domain-containing protein</fullName>
    </recommendedName>
</protein>
<reference evidence="1 2" key="1">
    <citation type="submission" date="2020-04" db="EMBL/GenBank/DDBJ databases">
        <title>Chitinophaga sp. G-6-1-13 sp. nov., isolated from soil.</title>
        <authorList>
            <person name="Dahal R.H."/>
            <person name="Chaudhary D.K."/>
        </authorList>
    </citation>
    <scope>NUCLEOTIDE SEQUENCE [LARGE SCALE GENOMIC DNA]</scope>
    <source>
        <strain evidence="1 2">G-6-1-13</strain>
    </source>
</reference>
<gene>
    <name evidence="1" type="ORF">HHL17_01285</name>
</gene>
<comment type="caution">
    <text evidence="1">The sequence shown here is derived from an EMBL/GenBank/DDBJ whole genome shotgun (WGS) entry which is preliminary data.</text>
</comment>
<evidence type="ECO:0008006" key="3">
    <source>
        <dbReference type="Google" id="ProtNLM"/>
    </source>
</evidence>
<dbReference type="SUPFAM" id="SSF49464">
    <property type="entry name" value="Carboxypeptidase regulatory domain-like"/>
    <property type="match status" value="1"/>
</dbReference>
<proteinExistence type="predicted"/>
<name>A0A848GCX9_9BACT</name>
<dbReference type="RefSeq" id="WP_169223005.1">
    <property type="nucleotide sequence ID" value="NZ_JABBGC010000001.1"/>
</dbReference>
<dbReference type="InterPro" id="IPR008969">
    <property type="entry name" value="CarboxyPept-like_regulatory"/>
</dbReference>
<accession>A0A848GCX9</accession>
<sequence length="251" mass="27881">MKRTITVSIPKPCHEQWDSMLPGCGGNYCQQCEQTVIDFSLLSDQELLDKLGNSSGNICGRFDISQVGREIHAEGKIHPSILPAFALSTLLSIIFPDVIKAQQVDTTTRVNTPLPCDTSCVPFEFSGRILDAEDRTPVPAVTIKCMGKPGVGTSSSSEGKFRVAIPPGLQHKYPVFEISVIGYERQSILLNGQTGAGPQEIMLKRSVTALNELVVTGVGYTRHTVTMGSICIIRKRSWWQRFWDHFRRHRH</sequence>
<organism evidence="1 2">
    <name type="scientific">Chitinophaga fulva</name>
    <dbReference type="NCBI Taxonomy" id="2728842"/>
    <lineage>
        <taxon>Bacteria</taxon>
        <taxon>Pseudomonadati</taxon>
        <taxon>Bacteroidota</taxon>
        <taxon>Chitinophagia</taxon>
        <taxon>Chitinophagales</taxon>
        <taxon>Chitinophagaceae</taxon>
        <taxon>Chitinophaga</taxon>
    </lineage>
</organism>
<dbReference type="Pfam" id="PF13715">
    <property type="entry name" value="CarbopepD_reg_2"/>
    <property type="match status" value="1"/>
</dbReference>
<dbReference type="Proteomes" id="UP000583266">
    <property type="component" value="Unassembled WGS sequence"/>
</dbReference>
<evidence type="ECO:0000313" key="1">
    <source>
        <dbReference type="EMBL" id="NML35816.1"/>
    </source>
</evidence>
<dbReference type="AlphaFoldDB" id="A0A848GCX9"/>
<evidence type="ECO:0000313" key="2">
    <source>
        <dbReference type="Proteomes" id="UP000583266"/>
    </source>
</evidence>
<dbReference type="EMBL" id="JABBGC010000001">
    <property type="protein sequence ID" value="NML35816.1"/>
    <property type="molecule type" value="Genomic_DNA"/>
</dbReference>